<evidence type="ECO:0000313" key="1">
    <source>
        <dbReference type="EMBL" id="KAJ7386103.1"/>
    </source>
</evidence>
<dbReference type="EMBL" id="MU825878">
    <property type="protein sequence ID" value="KAJ7386103.1"/>
    <property type="molecule type" value="Genomic_DNA"/>
</dbReference>
<evidence type="ECO:0000313" key="2">
    <source>
        <dbReference type="Proteomes" id="UP001163046"/>
    </source>
</evidence>
<accession>A0A9W9ZQK1</accession>
<comment type="caution">
    <text evidence="1">The sequence shown here is derived from an EMBL/GenBank/DDBJ whole genome shotgun (WGS) entry which is preliminary data.</text>
</comment>
<protein>
    <submittedName>
        <fullName evidence="1">Uncharacterized protein</fullName>
    </submittedName>
</protein>
<dbReference type="Proteomes" id="UP001163046">
    <property type="component" value="Unassembled WGS sequence"/>
</dbReference>
<gene>
    <name evidence="1" type="ORF">OS493_012447</name>
</gene>
<dbReference type="AlphaFoldDB" id="A0A9W9ZQK1"/>
<dbReference type="OrthoDB" id="5972005at2759"/>
<organism evidence="1 2">
    <name type="scientific">Desmophyllum pertusum</name>
    <dbReference type="NCBI Taxonomy" id="174260"/>
    <lineage>
        <taxon>Eukaryota</taxon>
        <taxon>Metazoa</taxon>
        <taxon>Cnidaria</taxon>
        <taxon>Anthozoa</taxon>
        <taxon>Hexacorallia</taxon>
        <taxon>Scleractinia</taxon>
        <taxon>Caryophylliina</taxon>
        <taxon>Caryophylliidae</taxon>
        <taxon>Desmophyllum</taxon>
    </lineage>
</organism>
<proteinExistence type="predicted"/>
<sequence length="449" mass="50072">MYALSKLNKQHKQTWGNLQKRLNKVQFPYKKLFPNSDVQEFVKNKAVSVGSCEGYFIPSLLTTTAYLLASKHARVQTLTHNQLLNIFTIFVGYPEQHAALDPLEQLELTSSVISKTTSSGLVKLLANQNQGIILSPEVFDILNKLMKSDEENATGDVQLLCKLFSGERCSYHYSTEQSRVIPANTPFSILGSTQLLNVAKLIAKMDHGHGLADRNIYDNGQLHFTFEQDAQQLLRENIDQFVSEVNEAIRDGKVPPKSKMPELVPRVAAAMHVFNHTMTELLAGVPASSPPTEIDKSTLENATEFVNHLESQKGILCQFLKEITNSTCDRTIEQPTLQTIKDQVLLAPGPVISYRSFKHGKRSARAIAEAEYCRATASLKEDGFGRIVEFNVPRARGKCKVFVKSTPNTWPNTSTVSDTEFRNALSKPIHSDISAPMRAFLQSNDYIAS</sequence>
<keyword evidence="2" id="KW-1185">Reference proteome</keyword>
<name>A0A9W9ZQK1_9CNID</name>
<reference evidence="1" key="1">
    <citation type="submission" date="2023-01" db="EMBL/GenBank/DDBJ databases">
        <title>Genome assembly of the deep-sea coral Lophelia pertusa.</title>
        <authorList>
            <person name="Herrera S."/>
            <person name="Cordes E."/>
        </authorList>
    </citation>
    <scope>NUCLEOTIDE SEQUENCE</scope>
    <source>
        <strain evidence="1">USNM1676648</strain>
        <tissue evidence="1">Polyp</tissue>
    </source>
</reference>